<dbReference type="RefSeq" id="WP_024543928.1">
    <property type="nucleotide sequence ID" value="NZ_BPLV01000001.1"/>
</dbReference>
<organism evidence="2">
    <name type="scientific">Metamycoplasma salivarium</name>
    <name type="common">Mycoplasma salivarium</name>
    <dbReference type="NCBI Taxonomy" id="2124"/>
    <lineage>
        <taxon>Bacteria</taxon>
        <taxon>Bacillati</taxon>
        <taxon>Mycoplasmatota</taxon>
        <taxon>Mycoplasmoidales</taxon>
        <taxon>Metamycoplasmataceae</taxon>
        <taxon>Metamycoplasma</taxon>
    </lineage>
</organism>
<accession>A0A448ZXS9</accession>
<dbReference type="EMBL" id="LR214939">
    <property type="protein sequence ID" value="VEU56054.1"/>
    <property type="molecule type" value="Genomic_DNA"/>
</dbReference>
<dbReference type="AlphaFoldDB" id="A0A448ZXS9"/>
<evidence type="ECO:0000256" key="1">
    <source>
        <dbReference type="SAM" id="Phobius"/>
    </source>
</evidence>
<reference evidence="2" key="1">
    <citation type="submission" date="2019-01" db="EMBL/GenBank/DDBJ databases">
        <authorList>
            <consortium name="Pathogen Informatics"/>
        </authorList>
    </citation>
    <scope>NUCLEOTIDE SEQUENCE [LARGE SCALE GENOMIC DNA]</scope>
    <source>
        <strain evidence="2">NCTC10113</strain>
    </source>
</reference>
<keyword evidence="2" id="KW-0614">Plasmid</keyword>
<keyword evidence="1" id="KW-0812">Transmembrane</keyword>
<gene>
    <name evidence="2" type="ORF">NCTC10113_00935</name>
</gene>
<geneLocation type="plasmid" evidence="2">
    <name>2</name>
</geneLocation>
<keyword evidence="1" id="KW-1133">Transmembrane helix</keyword>
<sequence length="81" mass="8692">MNKFVKVDDNKLKTLEGGFAISSVIAAITSLVPAGISLISSIIGTVKATTAPKGEIKTKDQTYKWDNSETTTYNVGFSYCI</sequence>
<evidence type="ECO:0000313" key="2">
    <source>
        <dbReference type="EMBL" id="VEU56054.1"/>
    </source>
</evidence>
<feature type="transmembrane region" description="Helical" evidence="1">
    <location>
        <begin position="20"/>
        <end position="43"/>
    </location>
</feature>
<keyword evidence="1" id="KW-0472">Membrane</keyword>
<name>A0A448ZXS9_METSV</name>
<protein>
    <submittedName>
        <fullName evidence="2">Uncharacterized protein</fullName>
    </submittedName>
</protein>
<proteinExistence type="predicted"/>